<dbReference type="GO" id="GO:0005829">
    <property type="term" value="C:cytosol"/>
    <property type="evidence" value="ECO:0007669"/>
    <property type="project" value="TreeGrafter"/>
</dbReference>
<gene>
    <name evidence="3" type="ordered locus">FraEuI1c_0109</name>
</gene>
<feature type="compositionally biased region" description="Pro residues" evidence="1">
    <location>
        <begin position="429"/>
        <end position="440"/>
    </location>
</feature>
<accession>E3J3J5</accession>
<feature type="compositionally biased region" description="Low complexity" evidence="1">
    <location>
        <begin position="722"/>
        <end position="731"/>
    </location>
</feature>
<feature type="compositionally biased region" description="Polar residues" evidence="1">
    <location>
        <begin position="817"/>
        <end position="828"/>
    </location>
</feature>
<protein>
    <recommendedName>
        <fullName evidence="2">CobQ/CobB/MinD/ParA nucleotide binding domain-containing protein</fullName>
    </recommendedName>
</protein>
<feature type="compositionally biased region" description="Pro residues" evidence="1">
    <location>
        <begin position="534"/>
        <end position="552"/>
    </location>
</feature>
<keyword evidence="4" id="KW-1185">Reference proteome</keyword>
<feature type="compositionally biased region" description="Low complexity" evidence="1">
    <location>
        <begin position="21"/>
        <end position="43"/>
    </location>
</feature>
<dbReference type="KEGG" id="fri:FraEuI1c_0109"/>
<feature type="compositionally biased region" description="Low complexity" evidence="1">
    <location>
        <begin position="122"/>
        <end position="139"/>
    </location>
</feature>
<dbReference type="EMBL" id="CP002299">
    <property type="protein sequence ID" value="ADP78197.1"/>
    <property type="molecule type" value="Genomic_DNA"/>
</dbReference>
<dbReference type="InterPro" id="IPR050625">
    <property type="entry name" value="ParA/MinD_ATPase"/>
</dbReference>
<dbReference type="Proteomes" id="UP000002484">
    <property type="component" value="Chromosome"/>
</dbReference>
<dbReference type="GO" id="GO:0005524">
    <property type="term" value="F:ATP binding"/>
    <property type="evidence" value="ECO:0007669"/>
    <property type="project" value="TreeGrafter"/>
</dbReference>
<feature type="compositionally biased region" description="Low complexity" evidence="1">
    <location>
        <begin position="232"/>
        <end position="254"/>
    </location>
</feature>
<dbReference type="eggNOG" id="COG0455">
    <property type="taxonomic scope" value="Bacteria"/>
</dbReference>
<feature type="compositionally biased region" description="Pro residues" evidence="1">
    <location>
        <begin position="450"/>
        <end position="462"/>
    </location>
</feature>
<feature type="compositionally biased region" description="Pro residues" evidence="1">
    <location>
        <begin position="1109"/>
        <end position="1118"/>
    </location>
</feature>
<feature type="compositionally biased region" description="Polar residues" evidence="1">
    <location>
        <begin position="479"/>
        <end position="490"/>
    </location>
</feature>
<feature type="compositionally biased region" description="Low complexity" evidence="1">
    <location>
        <begin position="1094"/>
        <end position="1108"/>
    </location>
</feature>
<feature type="compositionally biased region" description="Pro residues" evidence="1">
    <location>
        <begin position="1083"/>
        <end position="1093"/>
    </location>
</feature>
<dbReference type="GO" id="GO:0051782">
    <property type="term" value="P:negative regulation of cell division"/>
    <property type="evidence" value="ECO:0007669"/>
    <property type="project" value="TreeGrafter"/>
</dbReference>
<feature type="compositionally biased region" description="Gly residues" evidence="1">
    <location>
        <begin position="745"/>
        <end position="760"/>
    </location>
</feature>
<feature type="compositionally biased region" description="Gly residues" evidence="1">
    <location>
        <begin position="795"/>
        <end position="811"/>
    </location>
</feature>
<sequence>MRDDADIDAGNGYPPSSRYTAPPRVDVARAPAGAGPLGPTALPFADGYLGRAAAGEPMTGPDDPPGYGAPYDRPPGAGRLLGVGAPPRPSVPPPPPPIPPPGGENPRPGASRRGPAGFAEQAGPPGRRPAPGGTGWRAASPVGPQSFADPAGGGRPPGRAYGDPASNGAANPNGHPGLNGYADPSGYANPNGNGGPNGGYGGPNSHDPLGYPSPSGQGGPSSHDPLGLSGLNGYAGPPNGRAAANGQAGSNGYAGSNGHGAPTGHGSQNGYTAQNGYGGPDGYTGQNGYGSQNGYGAQNGYGGSDGYGGQSGPGGQGQPGRHRLAGGPGSPGPGLQPGTPGPTGRGSDDRGAGRGPGSHGAPGPTGRADGPGWRPAGTDIDVSGPRPAQPRPVPQQPTASPGASRSGFGAGSTPSAPPSDGFGPYGARPGPPAGPPPNASPWPSDSWNRPGPPAPPPPPPPAAAARPAQAPAGRPAAPSDQTGFRAQSQGRDGFDAGFSVDSPAARPANGMPNGWSVGAPEHPATRLAALTSAPPAPGRPLPGAGVPPPGPPAAVGVGEPADHRQNGYPGGRPATVPGPPASWDPLAPSGARPPAELTPARLPMDPFATRAAAAPAPGGQDAFGQTGRPGPDPFGRDGRAGSDPFGPTGAQRSAPAPNGAANPARPAAPSPNDPFGVTGYGTAPAATASGPADPWSTANSAWAPPPAPAQPSWLLTGLSVENPNAPAAPAPTAGHRGTPTAVAGPGSGPGRAGGYPGAAGGTPSSAAQRPGDPFVLGGPAQPRPVAAGINVDGGPVAGRGPTGTNGPGGTANGFLVNGQNPGAGNGQLTAAGGPGHGHPTRNGSAFPQGAGPGRAPANGSHLGAGIAVGGGPVPDRPGAAPAGPWIVEGSADQRSPGGQPAQRLAAGQQAQSGQHLAAGQRFATGQHLAAGHQQAGQQRPGVDPRGAAQPAGAQPPAPVGPPTQAFDPLFGDLPFGPGAAPSDAFPGALTGQRPASQPAGQPGGPLGVPGGPPMPAGVPGGPTAGPSGPRPAAPGAAGPGYPARPPMPPPGTPGPPMMPGAPTAFAPLHDRQPDFQPSTQFPAPAPSPLPVPPSATAQRPMAPADGRAPMPPRPPAAPPGFADPRRGANAYLPTSPDPVGRSETGRGQAPPARQRPGRDDLDLFDVSSAPSAIQPAGPPPRRRNTSSDPGRSGLDISGPGRSNGRHATGHPNAALYSDALLGPAQETAARGWRKVVYQVSGGAVNPGPSPDEARHNRLLGHIRTPLTDCHRIAVMSLKGGVGKTTTTIGLGSTLADLRDDRVVAIDANPDRGTLGTKAQQPSPFTVRDLLEDSHRLSRYVDIRNYMARSDSRLDVLASADDPEISEAFADSDYHAVDDLLQRYYSILLTDCGTGMLHSAMGGVLALADTLVIVTSSSADGGTSASATLDWLDAHGYAAQVRDAVAVISMFPQNGDDVDVDALEAHFAARTRRVVRVPWDPHLATGGRISLHALKRETRRAYQELAAAVAERFAPPELDDLSYPGVNPYRDDRLFS</sequence>
<feature type="compositionally biased region" description="Pro residues" evidence="1">
    <location>
        <begin position="1042"/>
        <end position="1059"/>
    </location>
</feature>
<evidence type="ECO:0000256" key="1">
    <source>
        <dbReference type="SAM" id="MobiDB-lite"/>
    </source>
</evidence>
<feature type="compositionally biased region" description="Low complexity" evidence="1">
    <location>
        <begin position="605"/>
        <end position="629"/>
    </location>
</feature>
<feature type="compositionally biased region" description="Low complexity" evidence="1">
    <location>
        <begin position="654"/>
        <end position="665"/>
    </location>
</feature>
<feature type="region of interest" description="Disordered" evidence="1">
    <location>
        <begin position="1"/>
        <end position="1211"/>
    </location>
</feature>
<feature type="compositionally biased region" description="Low complexity" evidence="1">
    <location>
        <begin position="680"/>
        <end position="702"/>
    </location>
</feature>
<dbReference type="InParanoid" id="E3J3J5"/>
<proteinExistence type="predicted"/>
<feature type="domain" description="CobQ/CobB/MinD/ParA nucleotide binding" evidence="2">
    <location>
        <begin position="1272"/>
        <end position="1390"/>
    </location>
</feature>
<dbReference type="InterPro" id="IPR002586">
    <property type="entry name" value="CobQ/CobB/MinD/ParA_Nub-bd_dom"/>
</dbReference>
<feature type="compositionally biased region" description="Polar residues" evidence="1">
    <location>
        <begin position="265"/>
        <end position="275"/>
    </location>
</feature>
<dbReference type="SUPFAM" id="SSF52540">
    <property type="entry name" value="P-loop containing nucleoside triphosphate hydrolases"/>
    <property type="match status" value="1"/>
</dbReference>
<feature type="compositionally biased region" description="Gly residues" evidence="1">
    <location>
        <begin position="276"/>
        <end position="318"/>
    </location>
</feature>
<feature type="compositionally biased region" description="Pro residues" evidence="1">
    <location>
        <begin position="86"/>
        <end position="103"/>
    </location>
</feature>
<name>E3J3J5_PSEI1</name>
<evidence type="ECO:0000259" key="2">
    <source>
        <dbReference type="Pfam" id="PF01656"/>
    </source>
</evidence>
<dbReference type="Gene3D" id="3.40.50.300">
    <property type="entry name" value="P-loop containing nucleotide triphosphate hydrolases"/>
    <property type="match status" value="1"/>
</dbReference>
<reference evidence="3 4" key="1">
    <citation type="submission" date="2010-10" db="EMBL/GenBank/DDBJ databases">
        <title>Complete sequence of Frankia sp. EuI1c.</title>
        <authorList>
            <consortium name="US DOE Joint Genome Institute"/>
            <person name="Lucas S."/>
            <person name="Copeland A."/>
            <person name="Lapidus A."/>
            <person name="Cheng J.-F."/>
            <person name="Bruce D."/>
            <person name="Goodwin L."/>
            <person name="Pitluck S."/>
            <person name="Chertkov O."/>
            <person name="Detter J.C."/>
            <person name="Han C."/>
            <person name="Tapia R."/>
            <person name="Land M."/>
            <person name="Hauser L."/>
            <person name="Jeffries C."/>
            <person name="Kyrpides N."/>
            <person name="Ivanova N."/>
            <person name="Mikhailova N."/>
            <person name="Beauchemin N."/>
            <person name="Sen A."/>
            <person name="Sur S.A."/>
            <person name="Gtari M."/>
            <person name="Wall L."/>
            <person name="Tisa L."/>
            <person name="Woyke T."/>
        </authorList>
    </citation>
    <scope>NUCLEOTIDE SEQUENCE [LARGE SCALE GENOMIC DNA]</scope>
    <source>
        <strain evidence="4">DSM 45817 / CECT 9037 / EuI1c</strain>
    </source>
</reference>
<dbReference type="InterPro" id="IPR027417">
    <property type="entry name" value="P-loop_NTPase"/>
</dbReference>
<feature type="compositionally biased region" description="Low complexity" evidence="1">
    <location>
        <begin position="65"/>
        <end position="85"/>
    </location>
</feature>
<feature type="compositionally biased region" description="Low complexity" evidence="1">
    <location>
        <begin position="925"/>
        <end position="938"/>
    </location>
</feature>
<organism evidence="3 4">
    <name type="scientific">Pseudofrankia inefficax (strain DSM 45817 / CECT 9037 / DDB 130130 / EuI1c)</name>
    <name type="common">Frankia inefficax</name>
    <dbReference type="NCBI Taxonomy" id="298654"/>
    <lineage>
        <taxon>Bacteria</taxon>
        <taxon>Bacillati</taxon>
        <taxon>Actinomycetota</taxon>
        <taxon>Actinomycetes</taxon>
        <taxon>Frankiales</taxon>
        <taxon>Frankiaceae</taxon>
        <taxon>Pseudofrankia</taxon>
    </lineage>
</organism>
<dbReference type="GO" id="GO:0016887">
    <property type="term" value="F:ATP hydrolysis activity"/>
    <property type="evidence" value="ECO:0007669"/>
    <property type="project" value="TreeGrafter"/>
</dbReference>
<dbReference type="HOGENOM" id="CLU_247038_0_0_11"/>
<evidence type="ECO:0000313" key="3">
    <source>
        <dbReference type="EMBL" id="ADP78197.1"/>
    </source>
</evidence>
<dbReference type="STRING" id="298654.FraEuI1c_0109"/>
<dbReference type="Pfam" id="PF01656">
    <property type="entry name" value="CbiA"/>
    <property type="match status" value="1"/>
</dbReference>
<feature type="compositionally biased region" description="Gly residues" evidence="1">
    <location>
        <begin position="192"/>
        <end position="202"/>
    </location>
</feature>
<dbReference type="GO" id="GO:0009898">
    <property type="term" value="C:cytoplasmic side of plasma membrane"/>
    <property type="evidence" value="ECO:0007669"/>
    <property type="project" value="TreeGrafter"/>
</dbReference>
<dbReference type="PANTHER" id="PTHR43384">
    <property type="entry name" value="SEPTUM SITE-DETERMINING PROTEIN MIND HOMOLOG, CHLOROPLASTIC-RELATED"/>
    <property type="match status" value="1"/>
</dbReference>
<evidence type="ECO:0000313" key="4">
    <source>
        <dbReference type="Proteomes" id="UP000002484"/>
    </source>
</evidence>
<dbReference type="RefSeq" id="WP_013421320.1">
    <property type="nucleotide sequence ID" value="NC_014666.1"/>
</dbReference>
<dbReference type="PANTHER" id="PTHR43384:SF14">
    <property type="entry name" value="ESX-1 SECRETION-ASSOCIATED PROTEIN ESPI"/>
    <property type="match status" value="1"/>
</dbReference>
<feature type="compositionally biased region" description="Low complexity" evidence="1">
    <location>
        <begin position="991"/>
        <end position="1000"/>
    </location>
</feature>
<feature type="compositionally biased region" description="Low complexity" evidence="1">
    <location>
        <begin position="463"/>
        <end position="478"/>
    </location>
</feature>